<protein>
    <submittedName>
        <fullName evidence="3">Autotransporter</fullName>
    </submittedName>
</protein>
<sequence length="554" mass="60363">MAPSLPLSGLRAVLAPSALRFHRALRQPEAAQAACLARVLQSVAGSLQAERIPGFRRVRSARDFQDAVQWVTPDALTPDVERIAAGQARVLTREPVLRFELSGGSSGASKRVPMTRGLLSEFQRALAPMLFELLHRRPALREGASYWSISPLARKQARTAGGIPVGSAEDSAYFSRLLRPLLSRIFAVPGEVGALPDVESCRYVTLWHLVAREDLTLLSVWNPSFLTLLMAALERHGERLADDLAQGRCRPPETGSTDAVAAQRTVLARMRFSPHPERASLLRAVLHGDWSARALWPRLSLLSMWTDAQAAQALPAACRRFPGVEVQGKGLLATEGVVTVPLFDAPAPVLAVRSHFYEFIDSEAPDARPRLAHELEQGRTYLVLLSTSGGLLRYRLGDLVRVEGFQHATPCLRFVGRADAVSDLVGEKLAATRVSAVLNAVLPDLFGGTRPGFSMLAPEWSPAPSYVLFLETDASEARLAEAADAVERALREGHHYGYARALGQLGPVRAVRVEEGARRYEARCIALGQRAGDIKPADLHRLTGWSDHFSGVTP</sequence>
<evidence type="ECO:0000313" key="4">
    <source>
        <dbReference type="Proteomes" id="UP000217343"/>
    </source>
</evidence>
<dbReference type="PANTHER" id="PTHR31901:SF9">
    <property type="entry name" value="GH3 DOMAIN-CONTAINING PROTEIN"/>
    <property type="match status" value="1"/>
</dbReference>
<gene>
    <name evidence="3" type="ORF">MYMAC_006825</name>
</gene>
<dbReference type="PANTHER" id="PTHR31901">
    <property type="entry name" value="GH3 DOMAIN-CONTAINING PROTEIN"/>
    <property type="match status" value="1"/>
</dbReference>
<dbReference type="InterPro" id="IPR055378">
    <property type="entry name" value="GH3_C"/>
</dbReference>
<dbReference type="Pfam" id="PF03321">
    <property type="entry name" value="GH3"/>
    <property type="match status" value="1"/>
</dbReference>
<dbReference type="EMBL" id="CP022203">
    <property type="protein sequence ID" value="ATB51167.1"/>
    <property type="molecule type" value="Genomic_DNA"/>
</dbReference>
<dbReference type="Pfam" id="PF23572">
    <property type="entry name" value="GH3_C"/>
    <property type="match status" value="1"/>
</dbReference>
<evidence type="ECO:0000259" key="1">
    <source>
        <dbReference type="Pfam" id="PF23571"/>
    </source>
</evidence>
<dbReference type="GO" id="GO:0016881">
    <property type="term" value="F:acid-amino acid ligase activity"/>
    <property type="evidence" value="ECO:0007669"/>
    <property type="project" value="TreeGrafter"/>
</dbReference>
<accession>A0A250K5Y7</accession>
<feature type="domain" description="GH3 C-terminal" evidence="2">
    <location>
        <begin position="453"/>
        <end position="536"/>
    </location>
</feature>
<name>A0A250K5Y7_9BACT</name>
<dbReference type="GO" id="GO:0005737">
    <property type="term" value="C:cytoplasm"/>
    <property type="evidence" value="ECO:0007669"/>
    <property type="project" value="TreeGrafter"/>
</dbReference>
<proteinExistence type="predicted"/>
<feature type="domain" description="GH3 middle" evidence="1">
    <location>
        <begin position="350"/>
        <end position="417"/>
    </location>
</feature>
<evidence type="ECO:0000313" key="3">
    <source>
        <dbReference type="EMBL" id="ATB51167.1"/>
    </source>
</evidence>
<dbReference type="InterPro" id="IPR004993">
    <property type="entry name" value="GH3"/>
</dbReference>
<reference evidence="3 4" key="1">
    <citation type="submission" date="2017-06" db="EMBL/GenBank/DDBJ databases">
        <title>Sequencing and comparative analysis of myxobacterial genomes.</title>
        <authorList>
            <person name="Rupp O."/>
            <person name="Goesmann A."/>
            <person name="Sogaard-Andersen L."/>
        </authorList>
    </citation>
    <scope>NUCLEOTIDE SEQUENCE [LARGE SCALE GENOMIC DNA]</scope>
    <source>
        <strain evidence="3 4">DSM 14697</strain>
    </source>
</reference>
<dbReference type="Pfam" id="PF23571">
    <property type="entry name" value="GH3_M"/>
    <property type="match status" value="1"/>
</dbReference>
<dbReference type="Proteomes" id="UP000217343">
    <property type="component" value="Chromosome"/>
</dbReference>
<keyword evidence="4" id="KW-1185">Reference proteome</keyword>
<dbReference type="AlphaFoldDB" id="A0A250K5Y7"/>
<evidence type="ECO:0000259" key="2">
    <source>
        <dbReference type="Pfam" id="PF23572"/>
    </source>
</evidence>
<dbReference type="KEGG" id="mmas:MYMAC_006825"/>
<dbReference type="InterPro" id="IPR055377">
    <property type="entry name" value="GH3_M"/>
</dbReference>
<organism evidence="3 4">
    <name type="scientific">Corallococcus macrosporus DSM 14697</name>
    <dbReference type="NCBI Taxonomy" id="1189310"/>
    <lineage>
        <taxon>Bacteria</taxon>
        <taxon>Pseudomonadati</taxon>
        <taxon>Myxococcota</taxon>
        <taxon>Myxococcia</taxon>
        <taxon>Myxococcales</taxon>
        <taxon>Cystobacterineae</taxon>
        <taxon>Myxococcaceae</taxon>
        <taxon>Corallococcus</taxon>
    </lineage>
</organism>
<dbReference type="RefSeq" id="WP_204817896.1">
    <property type="nucleotide sequence ID" value="NZ_CP022203.1"/>
</dbReference>